<dbReference type="Proteomes" id="UP000606889">
    <property type="component" value="Unassembled WGS sequence"/>
</dbReference>
<accession>A0ABR7ECB4</accession>
<organism evidence="1 2">
    <name type="scientific">Christensenella tenuis</name>
    <dbReference type="NCBI Taxonomy" id="2763033"/>
    <lineage>
        <taxon>Bacteria</taxon>
        <taxon>Bacillati</taxon>
        <taxon>Bacillota</taxon>
        <taxon>Clostridia</taxon>
        <taxon>Christensenellales</taxon>
        <taxon>Christensenellaceae</taxon>
        <taxon>Christensenella</taxon>
    </lineage>
</organism>
<proteinExistence type="predicted"/>
<reference evidence="1 2" key="1">
    <citation type="submission" date="2020-08" db="EMBL/GenBank/DDBJ databases">
        <title>Genome public.</title>
        <authorList>
            <person name="Liu C."/>
            <person name="Sun Q."/>
        </authorList>
    </citation>
    <scope>NUCLEOTIDE SEQUENCE [LARGE SCALE GENOMIC DNA]</scope>
    <source>
        <strain evidence="1 2">NSJ-35</strain>
    </source>
</reference>
<dbReference type="EMBL" id="JACOON010000001">
    <property type="protein sequence ID" value="MBC5647415.1"/>
    <property type="molecule type" value="Genomic_DNA"/>
</dbReference>
<gene>
    <name evidence="1" type="ORF">H8S18_03610</name>
</gene>
<dbReference type="RefSeq" id="WP_186856913.1">
    <property type="nucleotide sequence ID" value="NZ_JACOON010000001.1"/>
</dbReference>
<keyword evidence="2" id="KW-1185">Reference proteome</keyword>
<comment type="caution">
    <text evidence="1">The sequence shown here is derived from an EMBL/GenBank/DDBJ whole genome shotgun (WGS) entry which is preliminary data.</text>
</comment>
<protein>
    <submittedName>
        <fullName evidence="1">Uncharacterized protein</fullName>
    </submittedName>
</protein>
<sequence length="155" mass="17074">MMWISIQTYIVSGEGLTVNCIHTANPAHLILSQTLSAGNTDFRFIRYVFGLCRFTYADGGNGGAKRYHIPALLPSLNIGTCRNILSAKIFHKWDVFAKSFLSSISTHPRHGIRSLRRARKNYSGENGNIHPASAIMPFARTHIGSADAPSLPSFL</sequence>
<evidence type="ECO:0000313" key="1">
    <source>
        <dbReference type="EMBL" id="MBC5647415.1"/>
    </source>
</evidence>
<evidence type="ECO:0000313" key="2">
    <source>
        <dbReference type="Proteomes" id="UP000606889"/>
    </source>
</evidence>
<name>A0ABR7ECB4_9FIRM</name>